<name>A0AAD8FCX6_BIOPF</name>
<organism evidence="3 4">
    <name type="scientific">Biomphalaria pfeifferi</name>
    <name type="common">Bloodfluke planorb</name>
    <name type="synonym">Freshwater snail</name>
    <dbReference type="NCBI Taxonomy" id="112525"/>
    <lineage>
        <taxon>Eukaryota</taxon>
        <taxon>Metazoa</taxon>
        <taxon>Spiralia</taxon>
        <taxon>Lophotrochozoa</taxon>
        <taxon>Mollusca</taxon>
        <taxon>Gastropoda</taxon>
        <taxon>Heterobranchia</taxon>
        <taxon>Euthyneura</taxon>
        <taxon>Panpulmonata</taxon>
        <taxon>Hygrophila</taxon>
        <taxon>Lymnaeoidea</taxon>
        <taxon>Planorbidae</taxon>
        <taxon>Biomphalaria</taxon>
    </lineage>
</organism>
<gene>
    <name evidence="3" type="ORF">Bpfe_011884</name>
</gene>
<protein>
    <submittedName>
        <fullName evidence="3">Uncharacterized protein</fullName>
    </submittedName>
</protein>
<keyword evidence="2" id="KW-0812">Transmembrane</keyword>
<comment type="caution">
    <text evidence="3">The sequence shown here is derived from an EMBL/GenBank/DDBJ whole genome shotgun (WGS) entry which is preliminary data.</text>
</comment>
<keyword evidence="4" id="KW-1185">Reference proteome</keyword>
<feature type="region of interest" description="Disordered" evidence="1">
    <location>
        <begin position="26"/>
        <end position="47"/>
    </location>
</feature>
<keyword evidence="2" id="KW-0472">Membrane</keyword>
<feature type="transmembrane region" description="Helical" evidence="2">
    <location>
        <begin position="6"/>
        <end position="24"/>
    </location>
</feature>
<reference evidence="3" key="2">
    <citation type="submission" date="2023-04" db="EMBL/GenBank/DDBJ databases">
        <authorList>
            <person name="Bu L."/>
            <person name="Lu L."/>
            <person name="Laidemitt M.R."/>
            <person name="Zhang S.M."/>
            <person name="Mutuku M."/>
            <person name="Mkoji G."/>
            <person name="Steinauer M."/>
            <person name="Loker E.S."/>
        </authorList>
    </citation>
    <scope>NUCLEOTIDE SEQUENCE</scope>
    <source>
        <strain evidence="3">KasaAsao</strain>
        <tissue evidence="3">Whole Snail</tissue>
    </source>
</reference>
<proteinExistence type="predicted"/>
<evidence type="ECO:0000313" key="3">
    <source>
        <dbReference type="EMBL" id="KAK0058579.1"/>
    </source>
</evidence>
<accession>A0AAD8FCX6</accession>
<evidence type="ECO:0000256" key="2">
    <source>
        <dbReference type="SAM" id="Phobius"/>
    </source>
</evidence>
<sequence>MVLMTYAMTSTASLLAMRLLSVVTKRKARQRKRSPFNQRQNNWSRRKKRNLQRAVLIALWGARSMQFVIPNDRPPPALTNPEHVSLGTKRLSWG</sequence>
<evidence type="ECO:0000313" key="4">
    <source>
        <dbReference type="Proteomes" id="UP001233172"/>
    </source>
</evidence>
<dbReference type="Proteomes" id="UP001233172">
    <property type="component" value="Unassembled WGS sequence"/>
</dbReference>
<evidence type="ECO:0000256" key="1">
    <source>
        <dbReference type="SAM" id="MobiDB-lite"/>
    </source>
</evidence>
<dbReference type="EMBL" id="JASAOG010000047">
    <property type="protein sequence ID" value="KAK0058579.1"/>
    <property type="molecule type" value="Genomic_DNA"/>
</dbReference>
<dbReference type="AlphaFoldDB" id="A0AAD8FCX6"/>
<keyword evidence="2" id="KW-1133">Transmembrane helix</keyword>
<feature type="region of interest" description="Disordered" evidence="1">
    <location>
        <begin position="73"/>
        <end position="94"/>
    </location>
</feature>
<reference evidence="3" key="1">
    <citation type="journal article" date="2023" name="PLoS Negl. Trop. Dis.">
        <title>A genome sequence for Biomphalaria pfeifferi, the major vector snail for the human-infecting parasite Schistosoma mansoni.</title>
        <authorList>
            <person name="Bu L."/>
            <person name="Lu L."/>
            <person name="Laidemitt M.R."/>
            <person name="Zhang S.M."/>
            <person name="Mutuku M."/>
            <person name="Mkoji G."/>
            <person name="Steinauer M."/>
            <person name="Loker E.S."/>
        </authorList>
    </citation>
    <scope>NUCLEOTIDE SEQUENCE</scope>
    <source>
        <strain evidence="3">KasaAsao</strain>
    </source>
</reference>